<dbReference type="SUPFAM" id="SSF54001">
    <property type="entry name" value="Cysteine proteinases"/>
    <property type="match status" value="1"/>
</dbReference>
<dbReference type="InterPro" id="IPR000668">
    <property type="entry name" value="Peptidase_C1A_C"/>
</dbReference>
<dbReference type="Pfam" id="PF00112">
    <property type="entry name" value="Peptidase_C1"/>
    <property type="match status" value="1"/>
</dbReference>
<dbReference type="InterPro" id="IPR013128">
    <property type="entry name" value="Peptidase_C1A"/>
</dbReference>
<name>A0AAV0YYZ5_VICFA</name>
<reference evidence="7 8" key="1">
    <citation type="submission" date="2023-01" db="EMBL/GenBank/DDBJ databases">
        <authorList>
            <person name="Kreplak J."/>
        </authorList>
    </citation>
    <scope>NUCLEOTIDE SEQUENCE [LARGE SCALE GENOMIC DNA]</scope>
</reference>
<keyword evidence="4" id="KW-0788">Thiol protease</keyword>
<dbReference type="PROSITE" id="PS00139">
    <property type="entry name" value="THIOL_PROTEASE_CYS"/>
    <property type="match status" value="1"/>
</dbReference>
<protein>
    <recommendedName>
        <fullName evidence="6">Peptidase C1A papain C-terminal domain-containing protein</fullName>
    </recommendedName>
</protein>
<sequence>MTPDTVDIVNDYDNDEVTCSNPPSYLDWRKEGAVTSVKKQRTCGSCWAFAAVGAIEGIVAIKKKKLQDLSVKEVLDCTPEPNNCSGGSSFDAFNWVIGNKGLALESDYASYKPVKGVCKSKESRNSPISAIHSFQHVAQSDEALLCAIVNQPITLYFYVTKDFQHYHNKIYEGPNCPVDSTDLRRKFILLKLPIILPLEETSPSDMDHPYKLDQHIKL</sequence>
<keyword evidence="2" id="KW-0645">Protease</keyword>
<comment type="similarity">
    <text evidence="1">Belongs to the peptidase C1 family.</text>
</comment>
<evidence type="ECO:0000256" key="1">
    <source>
        <dbReference type="ARBA" id="ARBA00008455"/>
    </source>
</evidence>
<dbReference type="CDD" id="cd02248">
    <property type="entry name" value="Peptidase_C1A"/>
    <property type="match status" value="1"/>
</dbReference>
<accession>A0AAV0YYZ5</accession>
<dbReference type="AlphaFoldDB" id="A0AAV0YYZ5"/>
<feature type="domain" description="Peptidase C1A papain C-terminal" evidence="6">
    <location>
        <begin position="22"/>
        <end position="194"/>
    </location>
</feature>
<dbReference type="InterPro" id="IPR039417">
    <property type="entry name" value="Peptidase_C1A_papain-like"/>
</dbReference>
<dbReference type="InterPro" id="IPR038765">
    <property type="entry name" value="Papain-like_cys_pep_sf"/>
</dbReference>
<proteinExistence type="inferred from homology"/>
<gene>
    <name evidence="7" type="ORF">VFH_I468680</name>
</gene>
<dbReference type="InterPro" id="IPR000169">
    <property type="entry name" value="Pept_cys_AS"/>
</dbReference>
<evidence type="ECO:0000256" key="3">
    <source>
        <dbReference type="ARBA" id="ARBA00022801"/>
    </source>
</evidence>
<dbReference type="GO" id="GO:0006508">
    <property type="term" value="P:proteolysis"/>
    <property type="evidence" value="ECO:0007669"/>
    <property type="project" value="UniProtKB-KW"/>
</dbReference>
<organism evidence="7 8">
    <name type="scientific">Vicia faba</name>
    <name type="common">Broad bean</name>
    <name type="synonym">Faba vulgaris</name>
    <dbReference type="NCBI Taxonomy" id="3906"/>
    <lineage>
        <taxon>Eukaryota</taxon>
        <taxon>Viridiplantae</taxon>
        <taxon>Streptophyta</taxon>
        <taxon>Embryophyta</taxon>
        <taxon>Tracheophyta</taxon>
        <taxon>Spermatophyta</taxon>
        <taxon>Magnoliopsida</taxon>
        <taxon>eudicotyledons</taxon>
        <taxon>Gunneridae</taxon>
        <taxon>Pentapetalae</taxon>
        <taxon>rosids</taxon>
        <taxon>fabids</taxon>
        <taxon>Fabales</taxon>
        <taxon>Fabaceae</taxon>
        <taxon>Papilionoideae</taxon>
        <taxon>50 kb inversion clade</taxon>
        <taxon>NPAAA clade</taxon>
        <taxon>Hologalegina</taxon>
        <taxon>IRL clade</taxon>
        <taxon>Fabeae</taxon>
        <taxon>Vicia</taxon>
    </lineage>
</organism>
<evidence type="ECO:0000313" key="8">
    <source>
        <dbReference type="Proteomes" id="UP001157006"/>
    </source>
</evidence>
<keyword evidence="8" id="KW-1185">Reference proteome</keyword>
<evidence type="ECO:0000259" key="6">
    <source>
        <dbReference type="SMART" id="SM00645"/>
    </source>
</evidence>
<evidence type="ECO:0000256" key="5">
    <source>
        <dbReference type="ARBA" id="ARBA00023157"/>
    </source>
</evidence>
<dbReference type="EMBL" id="OX451736">
    <property type="protein sequence ID" value="CAI8591021.1"/>
    <property type="molecule type" value="Genomic_DNA"/>
</dbReference>
<evidence type="ECO:0000256" key="2">
    <source>
        <dbReference type="ARBA" id="ARBA00022670"/>
    </source>
</evidence>
<evidence type="ECO:0000256" key="4">
    <source>
        <dbReference type="ARBA" id="ARBA00022807"/>
    </source>
</evidence>
<evidence type="ECO:0000313" key="7">
    <source>
        <dbReference type="EMBL" id="CAI8591021.1"/>
    </source>
</evidence>
<keyword evidence="3" id="KW-0378">Hydrolase</keyword>
<dbReference type="PANTHER" id="PTHR12411">
    <property type="entry name" value="CYSTEINE PROTEASE FAMILY C1-RELATED"/>
    <property type="match status" value="1"/>
</dbReference>
<dbReference type="GO" id="GO:0008234">
    <property type="term" value="F:cysteine-type peptidase activity"/>
    <property type="evidence" value="ECO:0007669"/>
    <property type="project" value="UniProtKB-KW"/>
</dbReference>
<dbReference type="Proteomes" id="UP001157006">
    <property type="component" value="Chromosome 1L"/>
</dbReference>
<keyword evidence="5" id="KW-1015">Disulfide bond</keyword>
<dbReference type="SMART" id="SM00645">
    <property type="entry name" value="Pept_C1"/>
    <property type="match status" value="1"/>
</dbReference>
<dbReference type="Gene3D" id="3.90.70.10">
    <property type="entry name" value="Cysteine proteinases"/>
    <property type="match status" value="1"/>
</dbReference>